<dbReference type="AlphaFoldDB" id="A0A1E3P745"/>
<name>A0A1E3P745_WICAA</name>
<evidence type="ECO:0000313" key="8">
    <source>
        <dbReference type="Proteomes" id="UP000094112"/>
    </source>
</evidence>
<dbReference type="OrthoDB" id="5581259at2759"/>
<dbReference type="GO" id="GO:0061024">
    <property type="term" value="P:membrane organization"/>
    <property type="evidence" value="ECO:0007669"/>
    <property type="project" value="TreeGrafter"/>
</dbReference>
<dbReference type="EMBL" id="KV454209">
    <property type="protein sequence ID" value="ODQ61245.1"/>
    <property type="molecule type" value="Genomic_DNA"/>
</dbReference>
<organism evidence="7 8">
    <name type="scientific">Wickerhamomyces anomalus (strain ATCC 58044 / CBS 1984 / NCYC 433 / NRRL Y-366-8)</name>
    <name type="common">Yeast</name>
    <name type="synonym">Hansenula anomala</name>
    <dbReference type="NCBI Taxonomy" id="683960"/>
    <lineage>
        <taxon>Eukaryota</taxon>
        <taxon>Fungi</taxon>
        <taxon>Dikarya</taxon>
        <taxon>Ascomycota</taxon>
        <taxon>Saccharomycotina</taxon>
        <taxon>Saccharomycetes</taxon>
        <taxon>Phaffomycetales</taxon>
        <taxon>Wickerhamomycetaceae</taxon>
        <taxon>Wickerhamomyces</taxon>
    </lineage>
</organism>
<gene>
    <name evidence="7" type="ORF">WICANDRAFT_29044</name>
</gene>
<reference evidence="7 8" key="1">
    <citation type="journal article" date="2016" name="Proc. Natl. Acad. Sci. U.S.A.">
        <title>Comparative genomics of biotechnologically important yeasts.</title>
        <authorList>
            <person name="Riley R."/>
            <person name="Haridas S."/>
            <person name="Wolfe K.H."/>
            <person name="Lopes M.R."/>
            <person name="Hittinger C.T."/>
            <person name="Goeker M."/>
            <person name="Salamov A.A."/>
            <person name="Wisecaver J.H."/>
            <person name="Long T.M."/>
            <person name="Calvey C.H."/>
            <person name="Aerts A.L."/>
            <person name="Barry K.W."/>
            <person name="Choi C."/>
            <person name="Clum A."/>
            <person name="Coughlan A.Y."/>
            <person name="Deshpande S."/>
            <person name="Douglass A.P."/>
            <person name="Hanson S.J."/>
            <person name="Klenk H.-P."/>
            <person name="LaButti K.M."/>
            <person name="Lapidus A."/>
            <person name="Lindquist E.A."/>
            <person name="Lipzen A.M."/>
            <person name="Meier-Kolthoff J.P."/>
            <person name="Ohm R.A."/>
            <person name="Otillar R.P."/>
            <person name="Pangilinan J.L."/>
            <person name="Peng Y."/>
            <person name="Rokas A."/>
            <person name="Rosa C.A."/>
            <person name="Scheuner C."/>
            <person name="Sibirny A.A."/>
            <person name="Slot J.C."/>
            <person name="Stielow J.B."/>
            <person name="Sun H."/>
            <person name="Kurtzman C.P."/>
            <person name="Blackwell M."/>
            <person name="Grigoriev I.V."/>
            <person name="Jeffries T.W."/>
        </authorList>
    </citation>
    <scope>NUCLEOTIDE SEQUENCE [LARGE SCALE GENOMIC DNA]</scope>
    <source>
        <strain evidence="8">ATCC 58044 / CBS 1984 / NCYC 433 / NRRL Y-366-8</strain>
    </source>
</reference>
<dbReference type="Pfam" id="PF03661">
    <property type="entry name" value="TMEM33_Pom33"/>
    <property type="match status" value="1"/>
</dbReference>
<evidence type="ECO:0000256" key="4">
    <source>
        <dbReference type="ARBA" id="ARBA00022989"/>
    </source>
</evidence>
<dbReference type="RefSeq" id="XP_019040452.1">
    <property type="nucleotide sequence ID" value="XM_019181568.1"/>
</dbReference>
<dbReference type="GO" id="GO:0005635">
    <property type="term" value="C:nuclear envelope"/>
    <property type="evidence" value="ECO:0007669"/>
    <property type="project" value="EnsemblFungi"/>
</dbReference>
<evidence type="ECO:0000256" key="5">
    <source>
        <dbReference type="ARBA" id="ARBA00023136"/>
    </source>
</evidence>
<dbReference type="InterPro" id="IPR051645">
    <property type="entry name" value="PER33/POM33_regulator"/>
</dbReference>
<feature type="transmembrane region" description="Helical" evidence="6">
    <location>
        <begin position="154"/>
        <end position="172"/>
    </location>
</feature>
<keyword evidence="8" id="KW-1185">Reference proteome</keyword>
<proteinExistence type="inferred from homology"/>
<protein>
    <submittedName>
        <fullName evidence="7">Uncharacterized protein</fullName>
    </submittedName>
</protein>
<dbReference type="GO" id="GO:0016020">
    <property type="term" value="C:membrane"/>
    <property type="evidence" value="ECO:0007669"/>
    <property type="project" value="UniProtKB-SubCell"/>
</dbReference>
<dbReference type="PANTHER" id="PTHR12703">
    <property type="entry name" value="TRANSMEMBRANE PROTEIN 33"/>
    <property type="match status" value="1"/>
</dbReference>
<comment type="subcellular location">
    <subcellularLocation>
        <location evidence="1">Membrane</location>
        <topology evidence="1">Multi-pass membrane protein</topology>
    </subcellularLocation>
</comment>
<feature type="transmembrane region" description="Helical" evidence="6">
    <location>
        <begin position="74"/>
        <end position="102"/>
    </location>
</feature>
<dbReference type="STRING" id="683960.A0A1E3P745"/>
<comment type="similarity">
    <text evidence="2">Belongs to the PER33/POM33 family.</text>
</comment>
<accession>A0A1E3P745</accession>
<feature type="transmembrane region" description="Helical" evidence="6">
    <location>
        <begin position="178"/>
        <end position="196"/>
    </location>
</feature>
<sequence length="246" mass="28653">TPQFFWFLGHVSTILNTLSTVFFSFFSQSSYKRYYNWALISIISTYLVVLFQIFKSSKTINFFNFKTFIYNDNFQYLSLAITWYLVSNVKIISGGLYPFFIFSSFHALNYFKNFILPILPSVSSPVKDHYSKIINTLITTYNEQSLVAASNLEIFILVQLSLSSPLIIFQIFRNFKLAFVNIFVLLQYVTFIKLRYKQSKHTKLLFDGTLYKVEAVINSGRIPPVLANYYHQLKSKATHFIGLIPV</sequence>
<evidence type="ECO:0000256" key="2">
    <source>
        <dbReference type="ARBA" id="ARBA00007322"/>
    </source>
</evidence>
<evidence type="ECO:0000256" key="6">
    <source>
        <dbReference type="SAM" id="Phobius"/>
    </source>
</evidence>
<dbReference type="Proteomes" id="UP000094112">
    <property type="component" value="Unassembled WGS sequence"/>
</dbReference>
<feature type="transmembrane region" description="Helical" evidence="6">
    <location>
        <begin position="6"/>
        <end position="27"/>
    </location>
</feature>
<feature type="non-terminal residue" evidence="7">
    <location>
        <position position="1"/>
    </location>
</feature>
<keyword evidence="3 6" id="KW-0812">Transmembrane</keyword>
<evidence type="ECO:0000256" key="3">
    <source>
        <dbReference type="ARBA" id="ARBA00022692"/>
    </source>
</evidence>
<evidence type="ECO:0000313" key="7">
    <source>
        <dbReference type="EMBL" id="ODQ61245.1"/>
    </source>
</evidence>
<dbReference type="InterPro" id="IPR005344">
    <property type="entry name" value="TMEM33/Pom33"/>
</dbReference>
<feature type="transmembrane region" description="Helical" evidence="6">
    <location>
        <begin position="34"/>
        <end position="54"/>
    </location>
</feature>
<dbReference type="GeneID" id="30198814"/>
<keyword evidence="5 6" id="KW-0472">Membrane</keyword>
<evidence type="ECO:0000256" key="1">
    <source>
        <dbReference type="ARBA" id="ARBA00004141"/>
    </source>
</evidence>
<dbReference type="PANTHER" id="PTHR12703:SF4">
    <property type="entry name" value="TRANSMEMBRANE PROTEIN 33"/>
    <property type="match status" value="1"/>
</dbReference>
<dbReference type="GO" id="GO:0071786">
    <property type="term" value="P:endoplasmic reticulum tubular network organization"/>
    <property type="evidence" value="ECO:0007669"/>
    <property type="project" value="TreeGrafter"/>
</dbReference>
<keyword evidence="4 6" id="KW-1133">Transmembrane helix</keyword>
<dbReference type="GO" id="GO:0005783">
    <property type="term" value="C:endoplasmic reticulum"/>
    <property type="evidence" value="ECO:0007669"/>
    <property type="project" value="EnsemblFungi"/>
</dbReference>